<evidence type="ECO:0000256" key="11">
    <source>
        <dbReference type="ARBA" id="ARBA00049015"/>
    </source>
</evidence>
<dbReference type="InterPro" id="IPR050792">
    <property type="entry name" value="ADP-ribosylglycohydrolase"/>
</dbReference>
<keyword evidence="3" id="KW-0378">Hydrolase</keyword>
<dbReference type="GO" id="GO:0046872">
    <property type="term" value="F:metal ion binding"/>
    <property type="evidence" value="ECO:0007669"/>
    <property type="project" value="UniProtKB-KW"/>
</dbReference>
<dbReference type="PANTHER" id="PTHR16222">
    <property type="entry name" value="ADP-RIBOSYLGLYCOHYDROLASE"/>
    <property type="match status" value="1"/>
</dbReference>
<feature type="binding site" evidence="12">
    <location>
        <position position="114"/>
    </location>
    <ligand>
        <name>Mg(2+)</name>
        <dbReference type="ChEBI" id="CHEBI:18420"/>
        <label>1</label>
    </ligand>
</feature>
<dbReference type="InterPro" id="IPR036705">
    <property type="entry name" value="Ribosyl_crysJ1_sf"/>
</dbReference>
<comment type="cofactor">
    <cofactor evidence="12">
        <name>Mg(2+)</name>
        <dbReference type="ChEBI" id="CHEBI:18420"/>
    </cofactor>
    <text evidence="12">Binds 2 magnesium ions per subunit.</text>
</comment>
<feature type="binding site" evidence="12">
    <location>
        <position position="331"/>
    </location>
    <ligand>
        <name>Mg(2+)</name>
        <dbReference type="ChEBI" id="CHEBI:18420"/>
        <label>1</label>
    </ligand>
</feature>
<feature type="binding site" evidence="12">
    <location>
        <position position="333"/>
    </location>
    <ligand>
        <name>Mg(2+)</name>
        <dbReference type="ChEBI" id="CHEBI:18420"/>
        <label>1</label>
    </ligand>
</feature>
<dbReference type="KEGG" id="ssao:94300861"/>
<keyword evidence="14" id="KW-1185">Reference proteome</keyword>
<feature type="binding site" evidence="12">
    <location>
        <position position="334"/>
    </location>
    <ligand>
        <name>Mg(2+)</name>
        <dbReference type="ChEBI" id="CHEBI:18420"/>
        <label>1</label>
    </ligand>
</feature>
<evidence type="ECO:0000256" key="12">
    <source>
        <dbReference type="PIRSR" id="PIRSR605502-1"/>
    </source>
</evidence>
<dbReference type="Pfam" id="PF03747">
    <property type="entry name" value="ADP_ribosyl_GH"/>
    <property type="match status" value="1"/>
</dbReference>
<evidence type="ECO:0000256" key="7">
    <source>
        <dbReference type="ARBA" id="ARBA00042722"/>
    </source>
</evidence>
<comment type="caution">
    <text evidence="13">The sequence shown here is derived from an EMBL/GenBank/DDBJ whole genome shotgun (WGS) entry which is preliminary data.</text>
</comment>
<gene>
    <name evidence="13" type="ORF">SS50377_26838</name>
</gene>
<dbReference type="GeneID" id="94300861"/>
<comment type="similarity">
    <text evidence="1">Belongs to the ADP-ribosylglycohydrolase family.</text>
</comment>
<keyword evidence="12" id="KW-0460">Magnesium</keyword>
<dbReference type="SUPFAM" id="SSF101478">
    <property type="entry name" value="ADP-ribosylglycohydrolase"/>
    <property type="match status" value="1"/>
</dbReference>
<dbReference type="Proteomes" id="UP000018208">
    <property type="component" value="Unassembled WGS sequence"/>
</dbReference>
<dbReference type="GO" id="GO:0004649">
    <property type="term" value="F:poly(ADP-ribose) glycohydrolase activity"/>
    <property type="evidence" value="ECO:0007669"/>
    <property type="project" value="UniProtKB-EC"/>
</dbReference>
<organism evidence="13 14">
    <name type="scientific">Spironucleus salmonicida</name>
    <dbReference type="NCBI Taxonomy" id="348837"/>
    <lineage>
        <taxon>Eukaryota</taxon>
        <taxon>Metamonada</taxon>
        <taxon>Diplomonadida</taxon>
        <taxon>Hexamitidae</taxon>
        <taxon>Hexamitinae</taxon>
        <taxon>Spironucleus</taxon>
    </lineage>
</organism>
<evidence type="ECO:0000256" key="6">
    <source>
        <dbReference type="ARBA" id="ARBA00042471"/>
    </source>
</evidence>
<dbReference type="EMBL" id="AUWU02000007">
    <property type="protein sequence ID" value="KAH0570558.1"/>
    <property type="molecule type" value="Genomic_DNA"/>
</dbReference>
<evidence type="ECO:0000256" key="2">
    <source>
        <dbReference type="ARBA" id="ARBA00012255"/>
    </source>
</evidence>
<name>A0A9P8LLV8_9EUKA</name>
<reference evidence="13 14" key="1">
    <citation type="journal article" date="2014" name="PLoS Genet.">
        <title>The Genome of Spironucleus salmonicida Highlights a Fish Pathogen Adapted to Fluctuating Environments.</title>
        <authorList>
            <person name="Xu F."/>
            <person name="Jerlstrom-Hultqvist J."/>
            <person name="Einarsson E."/>
            <person name="Astvaldsson A."/>
            <person name="Svard S.G."/>
            <person name="Andersson J.O."/>
        </authorList>
    </citation>
    <scope>NUCLEOTIDE SEQUENCE [LARGE SCALE GENOMIC DNA]</scope>
    <source>
        <strain evidence="13 14">ATCC 50377</strain>
    </source>
</reference>
<evidence type="ECO:0000256" key="8">
    <source>
        <dbReference type="ARBA" id="ARBA00042850"/>
    </source>
</evidence>
<dbReference type="OrthoDB" id="10250509at2759"/>
<accession>A0A9P8LLV8</accession>
<evidence type="ECO:0000313" key="14">
    <source>
        <dbReference type="Proteomes" id="UP000018208"/>
    </source>
</evidence>
<dbReference type="PANTHER" id="PTHR16222:SF24">
    <property type="entry name" value="ADP-RIBOSYLHYDROLASE ARH3"/>
    <property type="match status" value="1"/>
</dbReference>
<dbReference type="RefSeq" id="XP_067761331.1">
    <property type="nucleotide sequence ID" value="XM_067910644.1"/>
</dbReference>
<evidence type="ECO:0000256" key="3">
    <source>
        <dbReference type="ARBA" id="ARBA00022801"/>
    </source>
</evidence>
<feature type="binding site" evidence="12">
    <location>
        <position position="113"/>
    </location>
    <ligand>
        <name>Mg(2+)</name>
        <dbReference type="ChEBI" id="CHEBI:18420"/>
        <label>1</label>
    </ligand>
</feature>
<evidence type="ECO:0000256" key="4">
    <source>
        <dbReference type="ARBA" id="ARBA00041057"/>
    </source>
</evidence>
<dbReference type="InterPro" id="IPR005502">
    <property type="entry name" value="Ribosyl_crysJ1"/>
</dbReference>
<dbReference type="EC" id="3.2.1.143" evidence="2"/>
<evidence type="ECO:0000256" key="5">
    <source>
        <dbReference type="ARBA" id="ARBA00042398"/>
    </source>
</evidence>
<protein>
    <recommendedName>
        <fullName evidence="4">ADP-ribosylhydrolase ARH3</fullName>
        <ecNumber evidence="2">3.2.1.143</ecNumber>
    </recommendedName>
    <alternativeName>
        <fullName evidence="5">ADP-ribose glycohydrolase ARH3</fullName>
    </alternativeName>
    <alternativeName>
        <fullName evidence="6">ADP-ribosylhydrolase 3</fullName>
    </alternativeName>
    <alternativeName>
        <fullName evidence="9">O-acetyl-ADP-ribose deacetylase ARH3</fullName>
    </alternativeName>
    <alternativeName>
        <fullName evidence="10">Poly(ADP-ribose) glycohydrolase ARH3</fullName>
    </alternativeName>
    <alternativeName>
        <fullName evidence="8">[Protein ADP-ribosylarginine] hydrolase-like protein 2</fullName>
    </alternativeName>
    <alternativeName>
        <fullName evidence="7">[Protein ADP-ribosylserine] hydrolase</fullName>
    </alternativeName>
</protein>
<keyword evidence="12" id="KW-0479">Metal-binding</keyword>
<dbReference type="Gene3D" id="1.10.4080.10">
    <property type="entry name" value="ADP-ribosylation/Crystallin J1"/>
    <property type="match status" value="1"/>
</dbReference>
<dbReference type="AlphaFoldDB" id="A0A9P8LLV8"/>
<proteinExistence type="inferred from homology"/>
<evidence type="ECO:0000256" key="1">
    <source>
        <dbReference type="ARBA" id="ARBA00010702"/>
    </source>
</evidence>
<comment type="catalytic activity">
    <reaction evidence="11">
        <text>alpha-NAD(+) + H2O = ADP-D-ribose + nicotinamide + H(+)</text>
        <dbReference type="Rhea" id="RHEA:68792"/>
        <dbReference type="ChEBI" id="CHEBI:15377"/>
        <dbReference type="ChEBI" id="CHEBI:15378"/>
        <dbReference type="ChEBI" id="CHEBI:17154"/>
        <dbReference type="ChEBI" id="CHEBI:57967"/>
        <dbReference type="ChEBI" id="CHEBI:77017"/>
    </reaction>
</comment>
<evidence type="ECO:0000256" key="9">
    <source>
        <dbReference type="ARBA" id="ARBA00043187"/>
    </source>
</evidence>
<evidence type="ECO:0000256" key="10">
    <source>
        <dbReference type="ARBA" id="ARBA00043193"/>
    </source>
</evidence>
<sequence length="376" mass="42450">MNIKLDANQLKINDSLFQLQMTVDHIPHISLFLLCLANSSVINIDDSPYKDSLEAYLLNLKNKNLNLDKISRTFATILAGAVGDAFGYTIEFMQEDSIKQKFGILQEFQDTASDDTQMTLFTILGIKNMDIHEAYKDWYRTQQQQKNFFTGKSQAIQVRRAPGNTCLQSLSSRVHIKNSSKGCGTIMRVAPFGLFSETRDQAFQSAYKASEITHGHIDGLLPAGIFAAMIFDAVHKIPITYSNYDQFVPQQYLDQYDKSQTKRILQKLQTINPEQPKISIESYFKSNFLQQLHQLGEGWVAEETLAISLLSIQAANSFKNLCILSSNHKGDSDSTASVAGNLYGALNGLKSIDIQSLVKLDLFEEIIFTIWYYYLN</sequence>
<feature type="binding site" evidence="12">
    <location>
        <position position="115"/>
    </location>
    <ligand>
        <name>Mg(2+)</name>
        <dbReference type="ChEBI" id="CHEBI:18420"/>
        <label>1</label>
    </ligand>
</feature>
<evidence type="ECO:0000313" key="13">
    <source>
        <dbReference type="EMBL" id="KAH0570558.1"/>
    </source>
</evidence>